<reference evidence="3 4" key="1">
    <citation type="submission" date="2019-02" db="EMBL/GenBank/DDBJ databases">
        <title>Deep-cultivation of Planctomycetes and their phenomic and genomic characterization uncovers novel biology.</title>
        <authorList>
            <person name="Wiegand S."/>
            <person name="Jogler M."/>
            <person name="Boedeker C."/>
            <person name="Pinto D."/>
            <person name="Vollmers J."/>
            <person name="Rivas-Marin E."/>
            <person name="Kohn T."/>
            <person name="Peeters S.H."/>
            <person name="Heuer A."/>
            <person name="Rast P."/>
            <person name="Oberbeckmann S."/>
            <person name="Bunk B."/>
            <person name="Jeske O."/>
            <person name="Meyerdierks A."/>
            <person name="Storesund J.E."/>
            <person name="Kallscheuer N."/>
            <person name="Luecker S."/>
            <person name="Lage O.M."/>
            <person name="Pohl T."/>
            <person name="Merkel B.J."/>
            <person name="Hornburger P."/>
            <person name="Mueller R.-W."/>
            <person name="Bruemmer F."/>
            <person name="Labrenz M."/>
            <person name="Spormann A.M."/>
            <person name="Op den Camp H."/>
            <person name="Overmann J."/>
            <person name="Amann R."/>
            <person name="Jetten M.S.M."/>
            <person name="Mascher T."/>
            <person name="Medema M.H."/>
            <person name="Devos D.P."/>
            <person name="Kaster A.-K."/>
            <person name="Ovreas L."/>
            <person name="Rohde M."/>
            <person name="Galperin M.Y."/>
            <person name="Jogler C."/>
        </authorList>
    </citation>
    <scope>NUCLEOTIDE SEQUENCE [LARGE SCALE GENOMIC DNA]</scope>
    <source>
        <strain evidence="3 4">ETA_A8</strain>
    </source>
</reference>
<gene>
    <name evidence="3" type="ORF">ETAA8_48340</name>
</gene>
<sequence precursor="true">MLRNWLLWTMLLALTCGAVAGCSGPDGKPGSGTITDEGKK</sequence>
<keyword evidence="4" id="KW-1185">Reference proteome</keyword>
<dbReference type="PROSITE" id="PS51257">
    <property type="entry name" value="PROKAR_LIPOPROTEIN"/>
    <property type="match status" value="1"/>
</dbReference>
<keyword evidence="2" id="KW-0732">Signal</keyword>
<accession>A0A517YHN0</accession>
<evidence type="ECO:0000313" key="4">
    <source>
        <dbReference type="Proteomes" id="UP000315017"/>
    </source>
</evidence>
<feature type="region of interest" description="Disordered" evidence="1">
    <location>
        <begin position="21"/>
        <end position="40"/>
    </location>
</feature>
<feature type="signal peptide" evidence="2">
    <location>
        <begin position="1"/>
        <end position="20"/>
    </location>
</feature>
<dbReference type="AlphaFoldDB" id="A0A517YHN0"/>
<dbReference type="EMBL" id="CP036274">
    <property type="protein sequence ID" value="QDU29719.1"/>
    <property type="molecule type" value="Genomic_DNA"/>
</dbReference>
<name>A0A517YHN0_9BACT</name>
<feature type="chain" id="PRO_5021943742" evidence="2">
    <location>
        <begin position="21"/>
        <end position="40"/>
    </location>
</feature>
<dbReference type="KEGG" id="aagg:ETAA8_48340"/>
<evidence type="ECO:0000256" key="1">
    <source>
        <dbReference type="SAM" id="MobiDB-lite"/>
    </source>
</evidence>
<dbReference type="RefSeq" id="WP_261343577.1">
    <property type="nucleotide sequence ID" value="NZ_CP036274.1"/>
</dbReference>
<protein>
    <submittedName>
        <fullName evidence="3">Uncharacterized protein</fullName>
    </submittedName>
</protein>
<organism evidence="3 4">
    <name type="scientific">Anatilimnocola aggregata</name>
    <dbReference type="NCBI Taxonomy" id="2528021"/>
    <lineage>
        <taxon>Bacteria</taxon>
        <taxon>Pseudomonadati</taxon>
        <taxon>Planctomycetota</taxon>
        <taxon>Planctomycetia</taxon>
        <taxon>Pirellulales</taxon>
        <taxon>Pirellulaceae</taxon>
        <taxon>Anatilimnocola</taxon>
    </lineage>
</organism>
<evidence type="ECO:0000256" key="2">
    <source>
        <dbReference type="SAM" id="SignalP"/>
    </source>
</evidence>
<evidence type="ECO:0000313" key="3">
    <source>
        <dbReference type="EMBL" id="QDU29719.1"/>
    </source>
</evidence>
<dbReference type="Proteomes" id="UP000315017">
    <property type="component" value="Chromosome"/>
</dbReference>
<proteinExistence type="predicted"/>